<dbReference type="InterPro" id="IPR002110">
    <property type="entry name" value="Ankyrin_rpt"/>
</dbReference>
<reference evidence="5" key="3">
    <citation type="submission" date="2025-04" db="UniProtKB">
        <authorList>
            <consortium name="RefSeq"/>
        </authorList>
    </citation>
    <scope>IDENTIFICATION</scope>
    <source>
        <strain evidence="5">CBS 304.34</strain>
    </source>
</reference>
<dbReference type="GeneID" id="54468208"/>
<keyword evidence="1" id="KW-0040">ANK repeat</keyword>
<dbReference type="SUPFAM" id="SSF48403">
    <property type="entry name" value="Ankyrin repeat"/>
    <property type="match status" value="1"/>
</dbReference>
<keyword evidence="4" id="KW-1185">Reference proteome</keyword>
<feature type="repeat" description="ANK" evidence="1">
    <location>
        <begin position="471"/>
        <end position="503"/>
    </location>
</feature>
<organism evidence="3">
    <name type="scientific">Mytilinidion resinicola</name>
    <dbReference type="NCBI Taxonomy" id="574789"/>
    <lineage>
        <taxon>Eukaryota</taxon>
        <taxon>Fungi</taxon>
        <taxon>Dikarya</taxon>
        <taxon>Ascomycota</taxon>
        <taxon>Pezizomycotina</taxon>
        <taxon>Dothideomycetes</taxon>
        <taxon>Pleosporomycetidae</taxon>
        <taxon>Mytilinidiales</taxon>
        <taxon>Mytilinidiaceae</taxon>
        <taxon>Mytilinidion</taxon>
    </lineage>
</organism>
<dbReference type="InterPro" id="IPR051616">
    <property type="entry name" value="Cul2-RING_E3_ligase_SR"/>
</dbReference>
<dbReference type="Proteomes" id="UP000504636">
    <property type="component" value="Unplaced"/>
</dbReference>
<feature type="region of interest" description="Disordered" evidence="2">
    <location>
        <begin position="237"/>
        <end position="285"/>
    </location>
</feature>
<dbReference type="SMART" id="SM00248">
    <property type="entry name" value="ANK"/>
    <property type="match status" value="5"/>
</dbReference>
<dbReference type="RefSeq" id="XP_033577764.1">
    <property type="nucleotide sequence ID" value="XM_033727315.1"/>
</dbReference>
<reference evidence="5" key="2">
    <citation type="submission" date="2020-04" db="EMBL/GenBank/DDBJ databases">
        <authorList>
            <consortium name="NCBI Genome Project"/>
        </authorList>
    </citation>
    <scope>NUCLEOTIDE SEQUENCE</scope>
    <source>
        <strain evidence="5">CBS 304.34</strain>
    </source>
</reference>
<reference evidence="3 5" key="1">
    <citation type="journal article" date="2020" name="Stud. Mycol.">
        <title>101 Dothideomycetes genomes: a test case for predicting lifestyles and emergence of pathogens.</title>
        <authorList>
            <person name="Haridas S."/>
            <person name="Albert R."/>
            <person name="Binder M."/>
            <person name="Bloem J."/>
            <person name="Labutti K."/>
            <person name="Salamov A."/>
            <person name="Andreopoulos B."/>
            <person name="Baker S."/>
            <person name="Barry K."/>
            <person name="Bills G."/>
            <person name="Bluhm B."/>
            <person name="Cannon C."/>
            <person name="Castanera R."/>
            <person name="Culley D."/>
            <person name="Daum C."/>
            <person name="Ezra D."/>
            <person name="Gonzalez J."/>
            <person name="Henrissat B."/>
            <person name="Kuo A."/>
            <person name="Liang C."/>
            <person name="Lipzen A."/>
            <person name="Lutzoni F."/>
            <person name="Magnuson J."/>
            <person name="Mondo S."/>
            <person name="Nolan M."/>
            <person name="Ohm R."/>
            <person name="Pangilinan J."/>
            <person name="Park H.-J."/>
            <person name="Ramirez L."/>
            <person name="Alfaro M."/>
            <person name="Sun H."/>
            <person name="Tritt A."/>
            <person name="Yoshinaga Y."/>
            <person name="Zwiers L.-H."/>
            <person name="Turgeon B."/>
            <person name="Goodwin S."/>
            <person name="Spatafora J."/>
            <person name="Crous P."/>
            <person name="Grigoriev I."/>
        </authorList>
    </citation>
    <scope>NUCLEOTIDE SEQUENCE</scope>
    <source>
        <strain evidence="3 5">CBS 304.34</strain>
    </source>
</reference>
<dbReference type="AlphaFoldDB" id="A0A6A6YPU1"/>
<dbReference type="Pfam" id="PF12796">
    <property type="entry name" value="Ank_2"/>
    <property type="match status" value="1"/>
</dbReference>
<dbReference type="PROSITE" id="PS50088">
    <property type="entry name" value="ANK_REPEAT"/>
    <property type="match status" value="1"/>
</dbReference>
<sequence length="748" mass="82670">MLPPGAAQMPCSSHRERVVGTRLVSGCTIVDPISVTASLITLAGLAAKTCSAFKALRDICNTLPGRLHALNNEVADFQVVCHQVLAVLDDRAAKAYVDTHIDSPIRHLILQAKDKLLELKRVVSSIVTSSRRSRIVAVQAWKKHQTRLEKLQEDLKTVKCSLNLLLGAAHSRDLTRICVELESISTVTSHSAENQNVIRDEMRESLVAHHDSVSNSVSGMYQQVDERIGRVEEMLKERSERLRTQQSNQLSPLYGAPPPPYRRRRSSQQSVSSLSPAKDPRTDAVSIRKTYTPAVIERVLGKLFVGYSGLPLISPKCNTTHCDKAQSARVRMEYWFPMSFMSQIVSFQLVFENTGPQVALNFLRLVPDTAQSVGFAQAGNVHGLKDLFKRGLASPRDWAVYTKQWDMCKFLVLAGADSDYRPIAAYDNSPRNKACDFNFTILHKIATGLSYQDLEEALILHHDEIDALDAMHRTVLAWASARGNDRAVALLLAHGADPNVLDIQWTNAVSYAAERSHLVCVRLLLEAGAEPDPQLPKGIKVGSALNCTSRNCSDPLVLKTLLDFGANIEASGVDGITPLIHVARTDNVNFAMTPLSTAITYNSHKVIRLLLDRWFEYSTCPRLQGPHLLRTAALFADLETVKILTATDHFKLKYDKNFLLSDCLDQLKERFDATDELIAAFQDLLSVFNGEPEAMMTKEKILESGLLSWGKCPGDGNETDTDGSFEDALESHGTCNRGKAGGHSLIDI</sequence>
<proteinExistence type="predicted"/>
<evidence type="ECO:0000256" key="2">
    <source>
        <dbReference type="SAM" id="MobiDB-lite"/>
    </source>
</evidence>
<dbReference type="OrthoDB" id="5431422at2759"/>
<protein>
    <submittedName>
        <fullName evidence="3 5">Ankyrin</fullName>
    </submittedName>
</protein>
<feature type="compositionally biased region" description="Low complexity" evidence="2">
    <location>
        <begin position="267"/>
        <end position="277"/>
    </location>
</feature>
<dbReference type="PANTHER" id="PTHR46224:SF64">
    <property type="entry name" value="IQ MOTIF AND ANKYRIN REPEAT DOMAIN-CONTAINING PROTEIN 1"/>
    <property type="match status" value="1"/>
</dbReference>
<name>A0A6A6YPU1_9PEZI</name>
<dbReference type="EMBL" id="MU003699">
    <property type="protein sequence ID" value="KAF2810800.1"/>
    <property type="molecule type" value="Genomic_DNA"/>
</dbReference>
<accession>A0A6A6YPU1</accession>
<gene>
    <name evidence="3 5" type="ORF">BDZ99DRAFT_561229</name>
</gene>
<evidence type="ECO:0000256" key="1">
    <source>
        <dbReference type="PROSITE-ProRule" id="PRU00023"/>
    </source>
</evidence>
<evidence type="ECO:0000313" key="4">
    <source>
        <dbReference type="Proteomes" id="UP000504636"/>
    </source>
</evidence>
<evidence type="ECO:0000313" key="3">
    <source>
        <dbReference type="EMBL" id="KAF2810800.1"/>
    </source>
</evidence>
<dbReference type="InterPro" id="IPR036770">
    <property type="entry name" value="Ankyrin_rpt-contain_sf"/>
</dbReference>
<evidence type="ECO:0000313" key="5">
    <source>
        <dbReference type="RefSeq" id="XP_033577764.1"/>
    </source>
</evidence>
<dbReference type="Gene3D" id="1.25.40.20">
    <property type="entry name" value="Ankyrin repeat-containing domain"/>
    <property type="match status" value="1"/>
</dbReference>
<dbReference type="PANTHER" id="PTHR46224">
    <property type="entry name" value="ANKYRIN REPEAT FAMILY PROTEIN"/>
    <property type="match status" value="1"/>
</dbReference>